<name>A0A9D4GE32_DREPO</name>
<proteinExistence type="predicted"/>
<reference evidence="4" key="2">
    <citation type="submission" date="2020-11" db="EMBL/GenBank/DDBJ databases">
        <authorList>
            <person name="McCartney M.A."/>
            <person name="Auch B."/>
            <person name="Kono T."/>
            <person name="Mallez S."/>
            <person name="Becker A."/>
            <person name="Gohl D.M."/>
            <person name="Silverstein K.A.T."/>
            <person name="Koren S."/>
            <person name="Bechman K.B."/>
            <person name="Herman A."/>
            <person name="Abrahante J.E."/>
            <person name="Garbe J."/>
        </authorList>
    </citation>
    <scope>NUCLEOTIDE SEQUENCE</scope>
    <source>
        <strain evidence="4">Duluth1</strain>
        <tissue evidence="4">Whole animal</tissue>
    </source>
</reference>
<dbReference type="Proteomes" id="UP000828390">
    <property type="component" value="Unassembled WGS sequence"/>
</dbReference>
<gene>
    <name evidence="2" type="ORF">DPMN_141719</name>
    <name evidence="3" type="ORF">DPMN_141721</name>
    <name evidence="4" type="ORF">DPMN_141723</name>
</gene>
<accession>A0A9D4GE32</accession>
<evidence type="ECO:0000313" key="5">
    <source>
        <dbReference type="Proteomes" id="UP000828390"/>
    </source>
</evidence>
<dbReference type="EMBL" id="JAIWYP010000006">
    <property type="protein sequence ID" value="KAH3813266.1"/>
    <property type="molecule type" value="Genomic_DNA"/>
</dbReference>
<dbReference type="AlphaFoldDB" id="A0A9D4GE32"/>
<organism evidence="4 5">
    <name type="scientific">Dreissena polymorpha</name>
    <name type="common">Zebra mussel</name>
    <name type="synonym">Mytilus polymorpha</name>
    <dbReference type="NCBI Taxonomy" id="45954"/>
    <lineage>
        <taxon>Eukaryota</taxon>
        <taxon>Metazoa</taxon>
        <taxon>Spiralia</taxon>
        <taxon>Lophotrochozoa</taxon>
        <taxon>Mollusca</taxon>
        <taxon>Bivalvia</taxon>
        <taxon>Autobranchia</taxon>
        <taxon>Heteroconchia</taxon>
        <taxon>Euheterodonta</taxon>
        <taxon>Imparidentia</taxon>
        <taxon>Neoheterodontei</taxon>
        <taxon>Myida</taxon>
        <taxon>Dreissenoidea</taxon>
        <taxon>Dreissenidae</taxon>
        <taxon>Dreissena</taxon>
    </lineage>
</organism>
<evidence type="ECO:0000313" key="3">
    <source>
        <dbReference type="EMBL" id="KAH3813268.1"/>
    </source>
</evidence>
<reference evidence="4" key="1">
    <citation type="journal article" date="2019" name="bioRxiv">
        <title>The Genome of the Zebra Mussel, Dreissena polymorpha: A Resource for Invasive Species Research.</title>
        <authorList>
            <person name="McCartney M.A."/>
            <person name="Auch B."/>
            <person name="Kono T."/>
            <person name="Mallez S."/>
            <person name="Zhang Y."/>
            <person name="Obille A."/>
            <person name="Becker A."/>
            <person name="Abrahante J.E."/>
            <person name="Garbe J."/>
            <person name="Badalamenti J.P."/>
            <person name="Herman A."/>
            <person name="Mangelson H."/>
            <person name="Liachko I."/>
            <person name="Sullivan S."/>
            <person name="Sone E.D."/>
            <person name="Koren S."/>
            <person name="Silverstein K.A.T."/>
            <person name="Beckman K.B."/>
            <person name="Gohl D.M."/>
        </authorList>
    </citation>
    <scope>NUCLEOTIDE SEQUENCE</scope>
    <source>
        <strain evidence="4">Duluth1</strain>
        <tissue evidence="4">Whole animal</tissue>
    </source>
</reference>
<dbReference type="EMBL" id="JAIWYP010000006">
    <property type="protein sequence ID" value="KAH3813270.1"/>
    <property type="molecule type" value="Genomic_DNA"/>
</dbReference>
<feature type="region of interest" description="Disordered" evidence="1">
    <location>
        <begin position="48"/>
        <end position="76"/>
    </location>
</feature>
<dbReference type="EMBL" id="JAIWYP010000006">
    <property type="protein sequence ID" value="KAH3813268.1"/>
    <property type="molecule type" value="Genomic_DNA"/>
</dbReference>
<evidence type="ECO:0000313" key="2">
    <source>
        <dbReference type="EMBL" id="KAH3813266.1"/>
    </source>
</evidence>
<keyword evidence="5" id="KW-1185">Reference proteome</keyword>
<sequence length="76" mass="8780">MFALISGWHDWLNSQAHHGEVPFYVLFPALRKEDEMVDISVRTDPGRTGFRANENKGELKLGRTDRLRQVSDNSEH</sequence>
<feature type="compositionally biased region" description="Basic and acidic residues" evidence="1">
    <location>
        <begin position="53"/>
        <end position="76"/>
    </location>
</feature>
<comment type="caution">
    <text evidence="4">The sequence shown here is derived from an EMBL/GenBank/DDBJ whole genome shotgun (WGS) entry which is preliminary data.</text>
</comment>
<evidence type="ECO:0000256" key="1">
    <source>
        <dbReference type="SAM" id="MobiDB-lite"/>
    </source>
</evidence>
<protein>
    <submittedName>
        <fullName evidence="4">Uncharacterized protein</fullName>
    </submittedName>
</protein>
<evidence type="ECO:0000313" key="4">
    <source>
        <dbReference type="EMBL" id="KAH3813270.1"/>
    </source>
</evidence>